<evidence type="ECO:0000313" key="2">
    <source>
        <dbReference type="EMBL" id="KAG2452512.1"/>
    </source>
</evidence>
<feature type="region of interest" description="Disordered" evidence="1">
    <location>
        <begin position="283"/>
        <end position="318"/>
    </location>
</feature>
<dbReference type="OrthoDB" id="25131at2759"/>
<dbReference type="AlphaFoldDB" id="A0A836BAB3"/>
<name>A0A836BAB3_9CHLO</name>
<feature type="compositionally biased region" description="Low complexity" evidence="1">
    <location>
        <begin position="283"/>
        <end position="305"/>
    </location>
</feature>
<dbReference type="PANTHER" id="PTHR31808:SF4">
    <property type="entry name" value="LIGASE, PUTATIVE (DUF760)-RELATED"/>
    <property type="match status" value="1"/>
</dbReference>
<accession>A0A836BAB3</accession>
<dbReference type="InterPro" id="IPR038925">
    <property type="entry name" value="At3g17800-like"/>
</dbReference>
<feature type="region of interest" description="Disordered" evidence="1">
    <location>
        <begin position="235"/>
        <end position="267"/>
    </location>
</feature>
<evidence type="ECO:0000256" key="1">
    <source>
        <dbReference type="SAM" id="MobiDB-lite"/>
    </source>
</evidence>
<evidence type="ECO:0000313" key="3">
    <source>
        <dbReference type="Proteomes" id="UP000613740"/>
    </source>
</evidence>
<dbReference type="Proteomes" id="UP000613740">
    <property type="component" value="Unassembled WGS sequence"/>
</dbReference>
<keyword evidence="3" id="KW-1185">Reference proteome</keyword>
<dbReference type="InterPro" id="IPR008479">
    <property type="entry name" value="DUF760"/>
</dbReference>
<sequence length="447" mass="48445">MPEAPTRQLAARPSRAAKLLVRAETNEFGLAPAQPKTPYGEMLQYYLRMEPHLFKAAVDSELAKLRDERREQAAKEQQLAASSDSTELALYKRMEEVRAREVRSTLEDLMYVSILEKFLLLGVDMLPRMDGFVDPPSTNLKALTEGIHSREALELVREHLLQIMGPTASAYSTAYVKMSKFQMAQVYAASVMFGYFLRRVDQRFKLEKAMGTLPLSKEDAVARLERLFAAAESVEESDNPDYAQAATVDLDSPPPTAPSLSSLDDDPASWGVVDAARRAASTGAGAGAGASSSSSSEGAGPGASSPLQGGGGKPAKAKSALRRYVESFDQNTMVETARIVSVEGAALVERQTSALLGDIKKLTAQMQEAVGDDAGSMQEAMSRMARAVEKDLVETVTMQVSTQRRSVLEAVAFGTFLRDVEGWVQTDYSLLTPLPPPQLPPQQGFAA</sequence>
<organism evidence="2 3">
    <name type="scientific">Chlamydomonas schloesseri</name>
    <dbReference type="NCBI Taxonomy" id="2026947"/>
    <lineage>
        <taxon>Eukaryota</taxon>
        <taxon>Viridiplantae</taxon>
        <taxon>Chlorophyta</taxon>
        <taxon>core chlorophytes</taxon>
        <taxon>Chlorophyceae</taxon>
        <taxon>CS clade</taxon>
        <taxon>Chlamydomonadales</taxon>
        <taxon>Chlamydomonadaceae</taxon>
        <taxon>Chlamydomonas</taxon>
    </lineage>
</organism>
<reference evidence="2" key="1">
    <citation type="journal article" date="2020" name="bioRxiv">
        <title>Comparative genomics of Chlamydomonas.</title>
        <authorList>
            <person name="Craig R.J."/>
            <person name="Hasan A.R."/>
            <person name="Ness R.W."/>
            <person name="Keightley P.D."/>
        </authorList>
    </citation>
    <scope>NUCLEOTIDE SEQUENCE</scope>
    <source>
        <strain evidence="2">CCAP 11/173</strain>
    </source>
</reference>
<proteinExistence type="predicted"/>
<protein>
    <submittedName>
        <fullName evidence="2">Uncharacterized protein</fullName>
    </submittedName>
</protein>
<dbReference type="Pfam" id="PF05542">
    <property type="entry name" value="DUF760"/>
    <property type="match status" value="1"/>
</dbReference>
<dbReference type="PANTHER" id="PTHR31808">
    <property type="entry name" value="EXPRESSED PROTEIN"/>
    <property type="match status" value="1"/>
</dbReference>
<comment type="caution">
    <text evidence="2">The sequence shown here is derived from an EMBL/GenBank/DDBJ whole genome shotgun (WGS) entry which is preliminary data.</text>
</comment>
<gene>
    <name evidence="2" type="ORF">HYH02_002751</name>
</gene>
<dbReference type="EMBL" id="JAEHOD010000005">
    <property type="protein sequence ID" value="KAG2452512.1"/>
    <property type="molecule type" value="Genomic_DNA"/>
</dbReference>